<sequence length="681" mass="77281">MFPLWRAVLSETLLGYISWSLYHALPPMIYYFPLQTLALTGLELFAVAFFSPVLLIFAPFWTLANNKYILALLRLTTVGSLASYQAPNASIRLFILAAGVSTSLLVQTVTWWSGNSLQRFIRIWGFMLGKIMLLVLRIWYTSLNPVWSSQAANTVILIIGFIAAMEQIYSGGDERKQEANKTGNAVKETVSHPRWLLSGVAFGSLLFLTLWIFGEVSLISRWAVSGHPHTGPDPNPYGGTVLLGLAHGLMLSFWSWSSVTTFAWFLVDVYIKKTKQYFLQMFNNKLRHIKMQKPKEMMSYVSYKFVPGGIYVRESSHLLLGFIMLCIGVDFLTGPKKDLSSVFEVKSNQKALFKKSKNYIKLLLWLFVGVGLLGLGLRYKTYQKKLGQGVPKRDFSAMIWPFRFGYDNDGWSNLEGSADLLNQTGADFITIIESDASKPFIGNNDPTMWLGERLGFYTDFGPSTRDHTWGIMVLSRYPIVKSAHHLLPSPEGEIAPAISMTVNFTGKLVDFVVAHFGNEEEDLDRKLQAIAVSNLLKTSNKQVVFLGYITSAPGSRDYTELIENGNVQDIDSTDHDRWCSYIMYRGVIRLGYARISHAGLSDSEVQMAKFRIPDDLDSYIDNDRIVTDPSQVPEDIHFNPRFGSYKDGHNYEHIHHFHMSTPKYFKQTNSNEKLMYNWDQQ</sequence>
<proteinExistence type="inferred from homology"/>
<evidence type="ECO:0000256" key="9">
    <source>
        <dbReference type="ARBA" id="ARBA00063490"/>
    </source>
</evidence>
<gene>
    <name evidence="16" type="primary">CWH43</name>
    <name evidence="16" type="ORF">AV530_017395</name>
</gene>
<feature type="transmembrane region" description="Helical" evidence="12">
    <location>
        <begin position="146"/>
        <end position="165"/>
    </location>
</feature>
<feature type="transmembrane region" description="Helical" evidence="12">
    <location>
        <begin position="359"/>
        <end position="377"/>
    </location>
</feature>
<dbReference type="GO" id="GO:0006506">
    <property type="term" value="P:GPI anchor biosynthetic process"/>
    <property type="evidence" value="ECO:0007669"/>
    <property type="project" value="UniProtKB-KW"/>
</dbReference>
<dbReference type="Pfam" id="PF23226">
    <property type="entry name" value="Exo_endo_phos_PGAP2IP"/>
    <property type="match status" value="1"/>
</dbReference>
<dbReference type="Pfam" id="PF23022">
    <property type="entry name" value="6TM_1st_PGAP2IP"/>
    <property type="match status" value="1"/>
</dbReference>
<comment type="subunit">
    <text evidence="9">Interacts with PGAP2/FRAG1.</text>
</comment>
<evidence type="ECO:0000256" key="1">
    <source>
        <dbReference type="ARBA" id="ARBA00004141"/>
    </source>
</evidence>
<dbReference type="GO" id="GO:0016020">
    <property type="term" value="C:membrane"/>
    <property type="evidence" value="ECO:0007669"/>
    <property type="project" value="UniProtKB-SubCell"/>
</dbReference>
<keyword evidence="2" id="KW-0337">GPI-anchor biosynthesis</keyword>
<dbReference type="GO" id="GO:0005783">
    <property type="term" value="C:endoplasmic reticulum"/>
    <property type="evidence" value="ECO:0007669"/>
    <property type="project" value="TreeGrafter"/>
</dbReference>
<keyword evidence="4 12" id="KW-1133">Transmembrane helix</keyword>
<evidence type="ECO:0000256" key="5">
    <source>
        <dbReference type="ARBA" id="ARBA00023136"/>
    </source>
</evidence>
<protein>
    <recommendedName>
        <fullName evidence="10">PGAP2-interacting protein</fullName>
    </recommendedName>
    <alternativeName>
        <fullName evidence="11">Cell wall biogenesis protein 43 C-terminal homolog</fullName>
    </alternativeName>
</protein>
<evidence type="ECO:0000256" key="8">
    <source>
        <dbReference type="ARBA" id="ARBA00060979"/>
    </source>
</evidence>
<feature type="transmembrane region" description="Helical" evidence="12">
    <location>
        <begin position="120"/>
        <end position="140"/>
    </location>
</feature>
<evidence type="ECO:0000256" key="2">
    <source>
        <dbReference type="ARBA" id="ARBA00022502"/>
    </source>
</evidence>
<dbReference type="AlphaFoldDB" id="A0A1V4JG19"/>
<evidence type="ECO:0000256" key="3">
    <source>
        <dbReference type="ARBA" id="ARBA00022692"/>
    </source>
</evidence>
<keyword evidence="17" id="KW-1185">Reference proteome</keyword>
<evidence type="ECO:0000256" key="12">
    <source>
        <dbReference type="SAM" id="Phobius"/>
    </source>
</evidence>
<accession>A0A1V4JG19</accession>
<keyword evidence="3 12" id="KW-0812">Transmembrane</keyword>
<feature type="transmembrane region" description="Helical" evidence="12">
    <location>
        <begin position="253"/>
        <end position="271"/>
    </location>
</feature>
<comment type="subcellular location">
    <subcellularLocation>
        <location evidence="1">Membrane</location>
        <topology evidence="1">Multi-pass membrane protein</topology>
    </subcellularLocation>
</comment>
<feature type="domain" description="PGAP2IP first transmembrane" evidence="14">
    <location>
        <begin position="16"/>
        <end position="165"/>
    </location>
</feature>
<evidence type="ECO:0000259" key="15">
    <source>
        <dbReference type="Pfam" id="PF23226"/>
    </source>
</evidence>
<feature type="domain" description="PGAP2IP second transmembrane" evidence="13">
    <location>
        <begin position="300"/>
        <end position="337"/>
    </location>
</feature>
<reference evidence="16 17" key="1">
    <citation type="submission" date="2016-02" db="EMBL/GenBank/DDBJ databases">
        <title>Band-tailed pigeon sequencing and assembly.</title>
        <authorList>
            <person name="Soares A.E."/>
            <person name="Novak B.J."/>
            <person name="Rice E.S."/>
            <person name="O'Connell B."/>
            <person name="Chang D."/>
            <person name="Weber S."/>
            <person name="Shapiro B."/>
        </authorList>
    </citation>
    <scope>NUCLEOTIDE SEQUENCE [LARGE SCALE GENOMIC DNA]</scope>
    <source>
        <strain evidence="16">BTP2013</strain>
        <tissue evidence="16">Blood</tissue>
    </source>
</reference>
<dbReference type="Gene3D" id="3.60.10.10">
    <property type="entry name" value="Endonuclease/exonuclease/phosphatase"/>
    <property type="match status" value="1"/>
</dbReference>
<dbReference type="PANTHER" id="PTHR14859">
    <property type="entry name" value="CALCOFLUOR WHITE HYPERSENSITIVE PROTEIN PRECURSOR"/>
    <property type="match status" value="1"/>
</dbReference>
<dbReference type="OrthoDB" id="68581at2759"/>
<dbReference type="PANTHER" id="PTHR14859:SF1">
    <property type="entry name" value="PGAP2-INTERACTING PROTEIN"/>
    <property type="match status" value="1"/>
</dbReference>
<dbReference type="InterPro" id="IPR057315">
    <property type="entry name" value="Exo_endo_phos_PGAP2IP_C"/>
</dbReference>
<keyword evidence="6" id="KW-0325">Glycoprotein</keyword>
<feature type="transmembrane region" description="Helical" evidence="12">
    <location>
        <begin position="93"/>
        <end position="113"/>
    </location>
</feature>
<keyword evidence="5 12" id="KW-0472">Membrane</keyword>
<evidence type="ECO:0000313" key="16">
    <source>
        <dbReference type="EMBL" id="OPJ71110.1"/>
    </source>
</evidence>
<dbReference type="SUPFAM" id="SSF56219">
    <property type="entry name" value="DNase I-like"/>
    <property type="match status" value="1"/>
</dbReference>
<evidence type="ECO:0000256" key="10">
    <source>
        <dbReference type="ARBA" id="ARBA00070285"/>
    </source>
</evidence>
<feature type="domain" description="PGAP2IP C-terminal nuclease-like" evidence="15">
    <location>
        <begin position="393"/>
        <end position="624"/>
    </location>
</feature>
<evidence type="ECO:0000256" key="7">
    <source>
        <dbReference type="ARBA" id="ARBA00058459"/>
    </source>
</evidence>
<evidence type="ECO:0000313" key="17">
    <source>
        <dbReference type="Proteomes" id="UP000190648"/>
    </source>
</evidence>
<feature type="transmembrane region" description="Helical" evidence="12">
    <location>
        <begin position="12"/>
        <end position="32"/>
    </location>
</feature>
<evidence type="ECO:0000256" key="4">
    <source>
        <dbReference type="ARBA" id="ARBA00022989"/>
    </source>
</evidence>
<name>A0A1V4JG19_PATFA</name>
<dbReference type="FunFam" id="3.60.10.10:FF:000021">
    <property type="entry name" value="PGAP2-interacting protein isoform A"/>
    <property type="match status" value="1"/>
</dbReference>
<comment type="similarity">
    <text evidence="8">Belongs to the PGAP2IP family.</text>
</comment>
<comment type="function">
    <text evidence="7">Involved in lipid remodeling during GPI-anchor maturation.</text>
</comment>
<feature type="domain" description="PGAP2IP second transmembrane" evidence="13">
    <location>
        <begin position="193"/>
        <end position="268"/>
    </location>
</feature>
<evidence type="ECO:0000259" key="13">
    <source>
        <dbReference type="Pfam" id="PF23021"/>
    </source>
</evidence>
<dbReference type="Pfam" id="PF23021">
    <property type="entry name" value="6TM_2nd_PGAP2IP"/>
    <property type="match status" value="2"/>
</dbReference>
<feature type="transmembrane region" description="Helical" evidence="12">
    <location>
        <begin position="195"/>
        <end position="214"/>
    </location>
</feature>
<dbReference type="EMBL" id="LSYS01007721">
    <property type="protein sequence ID" value="OPJ71110.1"/>
    <property type="molecule type" value="Genomic_DNA"/>
</dbReference>
<comment type="caution">
    <text evidence="16">The sequence shown here is derived from an EMBL/GenBank/DDBJ whole genome shotgun (WGS) entry which is preliminary data.</text>
</comment>
<dbReference type="InterPro" id="IPR051916">
    <property type="entry name" value="GPI-anchor_lipid_remodeler"/>
</dbReference>
<dbReference type="InterPro" id="IPR036691">
    <property type="entry name" value="Endo/exonu/phosph_ase_sf"/>
</dbReference>
<evidence type="ECO:0000256" key="6">
    <source>
        <dbReference type="ARBA" id="ARBA00023180"/>
    </source>
</evidence>
<feature type="transmembrane region" description="Helical" evidence="12">
    <location>
        <begin position="44"/>
        <end position="61"/>
    </location>
</feature>
<dbReference type="InterPro" id="IPR053912">
    <property type="entry name" value="PGAP2IP_TM_1nd"/>
</dbReference>
<organism evidence="16 17">
    <name type="scientific">Patagioenas fasciata monilis</name>
    <dbReference type="NCBI Taxonomy" id="372326"/>
    <lineage>
        <taxon>Eukaryota</taxon>
        <taxon>Metazoa</taxon>
        <taxon>Chordata</taxon>
        <taxon>Craniata</taxon>
        <taxon>Vertebrata</taxon>
        <taxon>Euteleostomi</taxon>
        <taxon>Archelosauria</taxon>
        <taxon>Archosauria</taxon>
        <taxon>Dinosauria</taxon>
        <taxon>Saurischia</taxon>
        <taxon>Theropoda</taxon>
        <taxon>Coelurosauria</taxon>
        <taxon>Aves</taxon>
        <taxon>Neognathae</taxon>
        <taxon>Neoaves</taxon>
        <taxon>Columbimorphae</taxon>
        <taxon>Columbiformes</taxon>
        <taxon>Columbidae</taxon>
        <taxon>Patagioenas</taxon>
    </lineage>
</organism>
<dbReference type="Proteomes" id="UP000190648">
    <property type="component" value="Unassembled WGS sequence"/>
</dbReference>
<dbReference type="InterPro" id="IPR053911">
    <property type="entry name" value="PGAP2IP_TM_2nd"/>
</dbReference>
<evidence type="ECO:0000259" key="14">
    <source>
        <dbReference type="Pfam" id="PF23022"/>
    </source>
</evidence>
<evidence type="ECO:0000256" key="11">
    <source>
        <dbReference type="ARBA" id="ARBA00083370"/>
    </source>
</evidence>